<feature type="domain" description="ZZ-type" evidence="7">
    <location>
        <begin position="204"/>
        <end position="256"/>
    </location>
</feature>
<name>A0ABR2Z612_9CHLO</name>
<proteinExistence type="predicted"/>
<dbReference type="Gene3D" id="3.90.70.130">
    <property type="match status" value="2"/>
</dbReference>
<dbReference type="Pfam" id="PF07910">
    <property type="entry name" value="Peptidase_C78"/>
    <property type="match status" value="2"/>
</dbReference>
<keyword evidence="9" id="KW-1185">Reference proteome</keyword>
<evidence type="ECO:0000256" key="4">
    <source>
        <dbReference type="ARBA" id="ARBA00022833"/>
    </source>
</evidence>
<evidence type="ECO:0000256" key="3">
    <source>
        <dbReference type="ARBA" id="ARBA00022801"/>
    </source>
</evidence>
<feature type="region of interest" description="Disordered" evidence="6">
    <location>
        <begin position="1"/>
        <end position="20"/>
    </location>
</feature>
<dbReference type="InterPro" id="IPR012462">
    <property type="entry name" value="UFSP1/2_DUB_cat"/>
</dbReference>
<evidence type="ECO:0000256" key="5">
    <source>
        <dbReference type="PROSITE-ProRule" id="PRU00228"/>
    </source>
</evidence>
<evidence type="ECO:0000256" key="6">
    <source>
        <dbReference type="SAM" id="MobiDB-lite"/>
    </source>
</evidence>
<dbReference type="SUPFAM" id="SSF57850">
    <property type="entry name" value="RING/U-box"/>
    <property type="match status" value="1"/>
</dbReference>
<evidence type="ECO:0000256" key="1">
    <source>
        <dbReference type="ARBA" id="ARBA00022723"/>
    </source>
</evidence>
<dbReference type="Gene3D" id="3.30.60.90">
    <property type="match status" value="1"/>
</dbReference>
<feature type="region of interest" description="Disordered" evidence="6">
    <location>
        <begin position="176"/>
        <end position="198"/>
    </location>
</feature>
<keyword evidence="4" id="KW-0862">Zinc</keyword>
<organism evidence="8 9">
    <name type="scientific">Coccomyxa subellipsoidea</name>
    <dbReference type="NCBI Taxonomy" id="248742"/>
    <lineage>
        <taxon>Eukaryota</taxon>
        <taxon>Viridiplantae</taxon>
        <taxon>Chlorophyta</taxon>
        <taxon>core chlorophytes</taxon>
        <taxon>Trebouxiophyceae</taxon>
        <taxon>Trebouxiophyceae incertae sedis</taxon>
        <taxon>Coccomyxaceae</taxon>
        <taxon>Coccomyxa</taxon>
    </lineage>
</organism>
<evidence type="ECO:0000313" key="8">
    <source>
        <dbReference type="EMBL" id="KAK9919058.1"/>
    </source>
</evidence>
<evidence type="ECO:0000256" key="2">
    <source>
        <dbReference type="ARBA" id="ARBA00022771"/>
    </source>
</evidence>
<dbReference type="InterPro" id="IPR043145">
    <property type="entry name" value="Znf_ZZ_sf"/>
</dbReference>
<gene>
    <name evidence="8" type="ORF">WJX75_009061</name>
</gene>
<keyword evidence="2 5" id="KW-0863">Zinc-finger</keyword>
<dbReference type="PROSITE" id="PS50135">
    <property type="entry name" value="ZF_ZZ_2"/>
    <property type="match status" value="1"/>
</dbReference>
<reference evidence="8 9" key="1">
    <citation type="journal article" date="2024" name="Nat. Commun.">
        <title>Phylogenomics reveals the evolutionary origins of lichenization in chlorophyte algae.</title>
        <authorList>
            <person name="Puginier C."/>
            <person name="Libourel C."/>
            <person name="Otte J."/>
            <person name="Skaloud P."/>
            <person name="Haon M."/>
            <person name="Grisel S."/>
            <person name="Petersen M."/>
            <person name="Berrin J.G."/>
            <person name="Delaux P.M."/>
            <person name="Dal Grande F."/>
            <person name="Keller J."/>
        </authorList>
    </citation>
    <scope>NUCLEOTIDE SEQUENCE [LARGE SCALE GENOMIC DNA]</scope>
    <source>
        <strain evidence="8 9">SAG 216-7</strain>
    </source>
</reference>
<evidence type="ECO:0000259" key="7">
    <source>
        <dbReference type="PROSITE" id="PS50135"/>
    </source>
</evidence>
<keyword evidence="1" id="KW-0479">Metal-binding</keyword>
<comment type="caution">
    <text evidence="8">The sequence shown here is derived from an EMBL/GenBank/DDBJ whole genome shotgun (WGS) entry which is preliminary data.</text>
</comment>
<dbReference type="PANTHER" id="PTHR20930:SF0">
    <property type="entry name" value="PROTEIN ILRUN"/>
    <property type="match status" value="1"/>
</dbReference>
<dbReference type="PANTHER" id="PTHR20930">
    <property type="entry name" value="OVARIAN CARCINOMA ANTIGEN CA125-RELATED"/>
    <property type="match status" value="1"/>
</dbReference>
<dbReference type="EMBL" id="JALJOT010000001">
    <property type="protein sequence ID" value="KAK9919058.1"/>
    <property type="molecule type" value="Genomic_DNA"/>
</dbReference>
<accession>A0ABR2Z612</accession>
<evidence type="ECO:0000313" key="9">
    <source>
        <dbReference type="Proteomes" id="UP001491310"/>
    </source>
</evidence>
<dbReference type="Proteomes" id="UP001491310">
    <property type="component" value="Unassembled WGS sequence"/>
</dbReference>
<dbReference type="InterPro" id="IPR000433">
    <property type="entry name" value="Znf_ZZ"/>
</dbReference>
<keyword evidence="3" id="KW-0378">Hydrolase</keyword>
<sequence length="388" mass="42614">MDWGQFVPQHEGHNAAHRASNRIVDQPTPANIRASQQPASFVEVKRGLIQLLRDALASQKGGFRAALSGPVHHFHAGHHDAGWGCGWNNIQMLSSHLLECSEDFRRVLYGGCGFTPDIPSLQAWLACAWALGFDTEGAAQLGYKIQGTRKWVGTTEAAAVLRQFGIRAHVVDFKGHKSSKQQKTGHPLTAGSSPAYEEDKMPVHKGVQCDKCGVSPIQGPRYNSQVLHNYDLCGQCYSLEGIEAIGPFTEMLSPSQASSAASQKELDHSPLLDWVWEYFTGEKAGQPQRQQDTGDNMGGKSSPIILSGKPPLYFQHEGHSRTIVGIEKTAASGGQPPQVYLLILDPGQATTGLERALRQRKGWQRLVKRSIFLSPALKKKVLYGHYRH</sequence>
<dbReference type="Pfam" id="PF00569">
    <property type="entry name" value="ZZ"/>
    <property type="match status" value="1"/>
</dbReference>
<dbReference type="SMART" id="SM00291">
    <property type="entry name" value="ZnF_ZZ"/>
    <property type="match status" value="1"/>
</dbReference>
<protein>
    <recommendedName>
        <fullName evidence="7">ZZ-type domain-containing protein</fullName>
    </recommendedName>
</protein>